<dbReference type="Proteomes" id="UP000824469">
    <property type="component" value="Unassembled WGS sequence"/>
</dbReference>
<dbReference type="AlphaFoldDB" id="A0AA38LAD8"/>
<gene>
    <name evidence="1" type="ORF">KI387_028302</name>
</gene>
<evidence type="ECO:0000313" key="1">
    <source>
        <dbReference type="EMBL" id="KAH9313267.1"/>
    </source>
</evidence>
<keyword evidence="2" id="KW-1185">Reference proteome</keyword>
<reference evidence="1 2" key="1">
    <citation type="journal article" date="2021" name="Nat. Plants">
        <title>The Taxus genome provides insights into paclitaxel biosynthesis.</title>
        <authorList>
            <person name="Xiong X."/>
            <person name="Gou J."/>
            <person name="Liao Q."/>
            <person name="Li Y."/>
            <person name="Zhou Q."/>
            <person name="Bi G."/>
            <person name="Li C."/>
            <person name="Du R."/>
            <person name="Wang X."/>
            <person name="Sun T."/>
            <person name="Guo L."/>
            <person name="Liang H."/>
            <person name="Lu P."/>
            <person name="Wu Y."/>
            <person name="Zhang Z."/>
            <person name="Ro D.K."/>
            <person name="Shang Y."/>
            <person name="Huang S."/>
            <person name="Yan J."/>
        </authorList>
    </citation>
    <scope>NUCLEOTIDE SEQUENCE [LARGE SCALE GENOMIC DNA]</scope>
    <source>
        <strain evidence="1">Ta-2019</strain>
    </source>
</reference>
<name>A0AA38LAD8_TAXCH</name>
<protein>
    <submittedName>
        <fullName evidence="1">Uncharacterized protein</fullName>
    </submittedName>
</protein>
<feature type="non-terminal residue" evidence="1">
    <location>
        <position position="52"/>
    </location>
</feature>
<sequence length="52" mass="6263">MEEKKLRVVDRIKEHQLKVKKIFDKKAKAREFKFGDLVLLWAKRRELKGSHG</sequence>
<comment type="caution">
    <text evidence="1">The sequence shown here is derived from an EMBL/GenBank/DDBJ whole genome shotgun (WGS) entry which is preliminary data.</text>
</comment>
<organism evidence="1 2">
    <name type="scientific">Taxus chinensis</name>
    <name type="common">Chinese yew</name>
    <name type="synonym">Taxus wallichiana var. chinensis</name>
    <dbReference type="NCBI Taxonomy" id="29808"/>
    <lineage>
        <taxon>Eukaryota</taxon>
        <taxon>Viridiplantae</taxon>
        <taxon>Streptophyta</taxon>
        <taxon>Embryophyta</taxon>
        <taxon>Tracheophyta</taxon>
        <taxon>Spermatophyta</taxon>
        <taxon>Pinopsida</taxon>
        <taxon>Pinidae</taxon>
        <taxon>Conifers II</taxon>
        <taxon>Cupressales</taxon>
        <taxon>Taxaceae</taxon>
        <taxon>Taxus</taxon>
    </lineage>
</organism>
<evidence type="ECO:0000313" key="2">
    <source>
        <dbReference type="Proteomes" id="UP000824469"/>
    </source>
</evidence>
<proteinExistence type="predicted"/>
<accession>A0AA38LAD8</accession>
<dbReference type="EMBL" id="JAHRHJ020000006">
    <property type="protein sequence ID" value="KAH9313267.1"/>
    <property type="molecule type" value="Genomic_DNA"/>
</dbReference>